<dbReference type="InterPro" id="IPR036869">
    <property type="entry name" value="J_dom_sf"/>
</dbReference>
<dbReference type="CDD" id="cd06257">
    <property type="entry name" value="DnaJ"/>
    <property type="match status" value="1"/>
</dbReference>
<dbReference type="Pfam" id="PF00226">
    <property type="entry name" value="DnaJ"/>
    <property type="match status" value="1"/>
</dbReference>
<gene>
    <name evidence="3" type="ORF">ACEWY4_018410</name>
</gene>
<accession>A0ABD1JET4</accession>
<evidence type="ECO:0000259" key="2">
    <source>
        <dbReference type="PROSITE" id="PS50076"/>
    </source>
</evidence>
<dbReference type="EMBL" id="JBHFQA010000016">
    <property type="protein sequence ID" value="KAL2085090.1"/>
    <property type="molecule type" value="Genomic_DNA"/>
</dbReference>
<keyword evidence="4" id="KW-1185">Reference proteome</keyword>
<evidence type="ECO:0000313" key="3">
    <source>
        <dbReference type="EMBL" id="KAL2085090.1"/>
    </source>
</evidence>
<comment type="caution">
    <text evidence="3">The sequence shown here is derived from an EMBL/GenBank/DDBJ whole genome shotgun (WGS) entry which is preliminary data.</text>
</comment>
<feature type="region of interest" description="Disordered" evidence="1">
    <location>
        <begin position="315"/>
        <end position="342"/>
    </location>
</feature>
<feature type="compositionally biased region" description="Basic and acidic residues" evidence="1">
    <location>
        <begin position="315"/>
        <end position="326"/>
    </location>
</feature>
<dbReference type="InterPro" id="IPR001623">
    <property type="entry name" value="DnaJ_domain"/>
</dbReference>
<dbReference type="Gene3D" id="1.10.287.110">
    <property type="entry name" value="DnaJ domain"/>
    <property type="match status" value="1"/>
</dbReference>
<sequence>MAEVIRRVGARAVRISVLSSCKGNHTSGENGVQTTADSYTPRAIECHHRTVLPAPEKHERLANRGKLPGSGHSRETSVYRERLLGVFYSGDDKLTDATLSAETLPFGVSGDCLSVCVFSGDRNQNIEECPTQHRIHSELAHVRRAALQASFALRMTLDPDGKLTRATPNVRTHVLVQQQVRRFRTLVQQSSEQQRLFSLPPCRVGAWPSVTACVWPCVRLCVRAFGWQKDDKATQPLYRSRTAYYDILCVTPSATAAQIKSAYYRQSFRWHPDRNGGSEEARRRFAEVCEAYGVLASAALRRRYDSGVLSETDLRAAGRPSREHVTRTASGPQHIHTGAHTHTGSKTQFDFEAFYRGHYGEQEARREALRRREAAQRETQEEYRRFVRRKNIEVSMMVLVTAACLILLSITES</sequence>
<dbReference type="PROSITE" id="PS50076">
    <property type="entry name" value="DNAJ_2"/>
    <property type="match status" value="1"/>
</dbReference>
<dbReference type="SMART" id="SM00271">
    <property type="entry name" value="DnaJ"/>
    <property type="match status" value="1"/>
</dbReference>
<evidence type="ECO:0000256" key="1">
    <source>
        <dbReference type="SAM" id="MobiDB-lite"/>
    </source>
</evidence>
<dbReference type="PANTHER" id="PTHR44873:SF1">
    <property type="entry name" value="DNAJ HOMOLOG SUBFAMILY C MEMBER 30, MITOCHONDRIAL"/>
    <property type="match status" value="1"/>
</dbReference>
<proteinExistence type="predicted"/>
<protein>
    <recommendedName>
        <fullName evidence="2">J domain-containing protein</fullName>
    </recommendedName>
</protein>
<reference evidence="3 4" key="1">
    <citation type="submission" date="2024-09" db="EMBL/GenBank/DDBJ databases">
        <title>A chromosome-level genome assembly of Gray's grenadier anchovy, Coilia grayii.</title>
        <authorList>
            <person name="Fu Z."/>
        </authorList>
    </citation>
    <scope>NUCLEOTIDE SEQUENCE [LARGE SCALE GENOMIC DNA]</scope>
    <source>
        <strain evidence="3">G4</strain>
        <tissue evidence="3">Muscle</tissue>
    </source>
</reference>
<organism evidence="3 4">
    <name type="scientific">Coilia grayii</name>
    <name type="common">Gray's grenadier anchovy</name>
    <dbReference type="NCBI Taxonomy" id="363190"/>
    <lineage>
        <taxon>Eukaryota</taxon>
        <taxon>Metazoa</taxon>
        <taxon>Chordata</taxon>
        <taxon>Craniata</taxon>
        <taxon>Vertebrata</taxon>
        <taxon>Euteleostomi</taxon>
        <taxon>Actinopterygii</taxon>
        <taxon>Neopterygii</taxon>
        <taxon>Teleostei</taxon>
        <taxon>Clupei</taxon>
        <taxon>Clupeiformes</taxon>
        <taxon>Clupeoidei</taxon>
        <taxon>Engraulidae</taxon>
        <taxon>Coilinae</taxon>
        <taxon>Coilia</taxon>
    </lineage>
</organism>
<dbReference type="InterPro" id="IPR053025">
    <property type="entry name" value="Mito_ATP_Synthase-Asso"/>
</dbReference>
<dbReference type="PANTHER" id="PTHR44873">
    <property type="entry name" value="DNAJ HOMOLOG SUBFAMILY C MEMBER 30, MITOCHONDRIAL"/>
    <property type="match status" value="1"/>
</dbReference>
<dbReference type="SUPFAM" id="SSF46565">
    <property type="entry name" value="Chaperone J-domain"/>
    <property type="match status" value="1"/>
</dbReference>
<dbReference type="AlphaFoldDB" id="A0ABD1JET4"/>
<dbReference type="PRINTS" id="PR00625">
    <property type="entry name" value="JDOMAIN"/>
</dbReference>
<name>A0ABD1JET4_9TELE</name>
<evidence type="ECO:0000313" key="4">
    <source>
        <dbReference type="Proteomes" id="UP001591681"/>
    </source>
</evidence>
<dbReference type="Proteomes" id="UP001591681">
    <property type="component" value="Unassembled WGS sequence"/>
</dbReference>
<feature type="domain" description="J" evidence="2">
    <location>
        <begin position="243"/>
        <end position="308"/>
    </location>
</feature>